<sequence>MNFSIDIVWIGDNLRVIDVSEHLAPETYPKIFSSRTPARYVLEVGDGVVARAKIKIGDPVVVLR</sequence>
<dbReference type="Gene3D" id="2.60.120.1140">
    <property type="entry name" value="Protein of unknown function DUF192"/>
    <property type="match status" value="1"/>
</dbReference>
<evidence type="ECO:0008006" key="3">
    <source>
        <dbReference type="Google" id="ProtNLM"/>
    </source>
</evidence>
<dbReference type="Proteomes" id="UP000183206">
    <property type="component" value="Unassembled WGS sequence"/>
</dbReference>
<dbReference type="InterPro" id="IPR003795">
    <property type="entry name" value="DUF192"/>
</dbReference>
<organism evidence="1 2">
    <name type="scientific">Candidatus Nomurabacteria bacterium CG1_02_47_685</name>
    <dbReference type="NCBI Taxonomy" id="1805282"/>
    <lineage>
        <taxon>Bacteria</taxon>
        <taxon>Candidatus Nomuraibacteriota</taxon>
    </lineage>
</organism>
<proteinExistence type="predicted"/>
<dbReference type="AlphaFoldDB" id="A0A1J4VCW9"/>
<dbReference type="EMBL" id="MNVO01000019">
    <property type="protein sequence ID" value="OIO33105.1"/>
    <property type="molecule type" value="Genomic_DNA"/>
</dbReference>
<evidence type="ECO:0000313" key="1">
    <source>
        <dbReference type="EMBL" id="OIO33105.1"/>
    </source>
</evidence>
<accession>A0A1J4VCW9</accession>
<comment type="caution">
    <text evidence="1">The sequence shown here is derived from an EMBL/GenBank/DDBJ whole genome shotgun (WGS) entry which is preliminary data.</text>
</comment>
<dbReference type="InterPro" id="IPR038695">
    <property type="entry name" value="Saro_0823-like_sf"/>
</dbReference>
<name>A0A1J4VCW9_9BACT</name>
<gene>
    <name evidence="1" type="ORF">AUJ44_01085</name>
</gene>
<dbReference type="STRING" id="1805282.AUJ44_01085"/>
<dbReference type="Pfam" id="PF02643">
    <property type="entry name" value="DUF192"/>
    <property type="match status" value="1"/>
</dbReference>
<protein>
    <recommendedName>
        <fullName evidence="3">DUF192 domain-containing protein</fullName>
    </recommendedName>
</protein>
<evidence type="ECO:0000313" key="2">
    <source>
        <dbReference type="Proteomes" id="UP000183206"/>
    </source>
</evidence>
<reference evidence="1 2" key="1">
    <citation type="journal article" date="2016" name="Environ. Microbiol.">
        <title>Genomic resolution of a cold subsurface aquifer community provides metabolic insights for novel microbes adapted to high CO concentrations.</title>
        <authorList>
            <person name="Probst A.J."/>
            <person name="Castelle C.J."/>
            <person name="Singh A."/>
            <person name="Brown C.T."/>
            <person name="Anantharaman K."/>
            <person name="Sharon I."/>
            <person name="Hug L.A."/>
            <person name="Burstein D."/>
            <person name="Emerson J.B."/>
            <person name="Thomas B.C."/>
            <person name="Banfield J.F."/>
        </authorList>
    </citation>
    <scope>NUCLEOTIDE SEQUENCE [LARGE SCALE GENOMIC DNA]</scope>
    <source>
        <strain evidence="1">CG1_02_47_685</strain>
    </source>
</reference>